<evidence type="ECO:0000313" key="2">
    <source>
        <dbReference type="Proteomes" id="UP001060104"/>
    </source>
</evidence>
<dbReference type="Proteomes" id="UP001060104">
    <property type="component" value="Chromosome"/>
</dbReference>
<evidence type="ECO:0000313" key="1">
    <source>
        <dbReference type="EMBL" id="UVQ72779.1"/>
    </source>
</evidence>
<organism evidence="1 2">
    <name type="scientific">Bacteroides faecis</name>
    <dbReference type="NCBI Taxonomy" id="674529"/>
    <lineage>
        <taxon>Bacteria</taxon>
        <taxon>Pseudomonadati</taxon>
        <taxon>Bacteroidota</taxon>
        <taxon>Bacteroidia</taxon>
        <taxon>Bacteroidales</taxon>
        <taxon>Bacteroidaceae</taxon>
        <taxon>Bacteroides</taxon>
    </lineage>
</organism>
<dbReference type="RefSeq" id="WP_258902586.1">
    <property type="nucleotide sequence ID" value="NZ_CP103141.1"/>
</dbReference>
<reference evidence="1" key="1">
    <citation type="submission" date="2022-08" db="EMBL/GenBank/DDBJ databases">
        <title>Genome Sequencing of Bacteroides fragilis Group Isolates with Nanopore Technology.</title>
        <authorList>
            <person name="Tisza M.J."/>
            <person name="Smith D."/>
            <person name="Dekker J.P."/>
        </authorList>
    </citation>
    <scope>NUCLEOTIDE SEQUENCE</scope>
    <source>
        <strain evidence="1">BFG-527</strain>
    </source>
</reference>
<dbReference type="EMBL" id="CP103141">
    <property type="protein sequence ID" value="UVQ72779.1"/>
    <property type="molecule type" value="Genomic_DNA"/>
</dbReference>
<gene>
    <name evidence="1" type="ORF">NXY30_17080</name>
</gene>
<name>A0ABY5T4I7_9BACE</name>
<accession>A0ABY5T4I7</accession>
<sequence length="93" mass="10380">MKETAITFTKGAKNYVSDAVQVNSAEVGLQITFEKGGKLWVYISYDGENFSVAESRNYDQKFARPVVGCIPGQYLKIECETEPVKASIFESEE</sequence>
<proteinExistence type="predicted"/>
<protein>
    <submittedName>
        <fullName evidence="1">Uncharacterized protein</fullName>
    </submittedName>
</protein>
<keyword evidence="2" id="KW-1185">Reference proteome</keyword>